<dbReference type="AlphaFoldDB" id="A0A228HHK8"/>
<evidence type="ECO:0000313" key="2">
    <source>
        <dbReference type="Proteomes" id="UP000214600"/>
    </source>
</evidence>
<dbReference type="RefSeq" id="WP_089454850.1">
    <property type="nucleotide sequence ID" value="NZ_NKFA01000060.1"/>
</dbReference>
<comment type="caution">
    <text evidence="1">The sequence shown here is derived from an EMBL/GenBank/DDBJ whole genome shotgun (WGS) entry which is preliminary data.</text>
</comment>
<gene>
    <name evidence="1" type="ORF">CFB84_43905</name>
</gene>
<name>A0A228HHK8_9BURK</name>
<accession>A0A228HHK8</accession>
<sequence>MQVKLVNSEEELIAACAGCELVGFHGTSSLACEKIDTHGFLPDKVFPKADHDQIIKIAESLEADTSCYLQWLDMQSVSFAQHAQFAINHVTSGHSGGQGLAHVEAALKLILDRGDEYQKDFAGPLLERIESIRQAPVVIYAVDLSGFGARLAHNQERAIFHYHLDPNAPFPKTSDIGPARVIARLLLT</sequence>
<proteinExistence type="predicted"/>
<evidence type="ECO:0000313" key="1">
    <source>
        <dbReference type="EMBL" id="OXI29548.1"/>
    </source>
</evidence>
<protein>
    <submittedName>
        <fullName evidence="1">Uncharacterized protein</fullName>
    </submittedName>
</protein>
<organism evidence="1 2">
    <name type="scientific">Burkholderia aenigmatica</name>
    <dbReference type="NCBI Taxonomy" id="2015348"/>
    <lineage>
        <taxon>Bacteria</taxon>
        <taxon>Pseudomonadati</taxon>
        <taxon>Pseudomonadota</taxon>
        <taxon>Betaproteobacteria</taxon>
        <taxon>Burkholderiales</taxon>
        <taxon>Burkholderiaceae</taxon>
        <taxon>Burkholderia</taxon>
        <taxon>Burkholderia cepacia complex</taxon>
    </lineage>
</organism>
<reference evidence="1 2" key="2">
    <citation type="submission" date="2017-08" db="EMBL/GenBank/DDBJ databases">
        <title>WGS of novel Burkholderia cepaca complex species.</title>
        <authorList>
            <person name="Lipuma J."/>
            <person name="Spilker T."/>
        </authorList>
    </citation>
    <scope>NUCLEOTIDE SEQUENCE [LARGE SCALE GENOMIC DNA]</scope>
    <source>
        <strain evidence="1 2">AU17325</strain>
    </source>
</reference>
<dbReference type="PROSITE" id="PS51257">
    <property type="entry name" value="PROKAR_LIPOPROTEIN"/>
    <property type="match status" value="1"/>
</dbReference>
<dbReference type="Proteomes" id="UP000214600">
    <property type="component" value="Unassembled WGS sequence"/>
</dbReference>
<reference evidence="2" key="1">
    <citation type="submission" date="2017-06" db="EMBL/GenBank/DDBJ databases">
        <authorList>
            <person name="LiPuma J."/>
            <person name="Spilker T."/>
        </authorList>
    </citation>
    <scope>NUCLEOTIDE SEQUENCE [LARGE SCALE GENOMIC DNA]</scope>
    <source>
        <strain evidence="2">AU17325</strain>
    </source>
</reference>
<dbReference type="EMBL" id="NKFA01000060">
    <property type="protein sequence ID" value="OXI29548.1"/>
    <property type="molecule type" value="Genomic_DNA"/>
</dbReference>